<dbReference type="Proteomes" id="UP001152747">
    <property type="component" value="Unassembled WGS sequence"/>
</dbReference>
<sequence>MDILSNMTAVTKDPTYLTEWTRILGMDFYEQAMSHTKPRICRSHFDVKFGAIRPRHVLPVATNILMTQNVEEDNQKLL</sequence>
<evidence type="ECO:0000313" key="1">
    <source>
        <dbReference type="EMBL" id="CAI5439686.1"/>
    </source>
</evidence>
<organism evidence="1 2">
    <name type="scientific">Caenorhabditis angaria</name>
    <dbReference type="NCBI Taxonomy" id="860376"/>
    <lineage>
        <taxon>Eukaryota</taxon>
        <taxon>Metazoa</taxon>
        <taxon>Ecdysozoa</taxon>
        <taxon>Nematoda</taxon>
        <taxon>Chromadorea</taxon>
        <taxon>Rhabditida</taxon>
        <taxon>Rhabditina</taxon>
        <taxon>Rhabditomorpha</taxon>
        <taxon>Rhabditoidea</taxon>
        <taxon>Rhabditidae</taxon>
        <taxon>Peloderinae</taxon>
        <taxon>Caenorhabditis</taxon>
    </lineage>
</organism>
<accession>A0A9P1MUV4</accession>
<comment type="caution">
    <text evidence="1">The sequence shown here is derived from an EMBL/GenBank/DDBJ whole genome shotgun (WGS) entry which is preliminary data.</text>
</comment>
<keyword evidence="2" id="KW-1185">Reference proteome</keyword>
<reference evidence="1" key="1">
    <citation type="submission" date="2022-11" db="EMBL/GenBank/DDBJ databases">
        <authorList>
            <person name="Kikuchi T."/>
        </authorList>
    </citation>
    <scope>NUCLEOTIDE SEQUENCE</scope>
    <source>
        <strain evidence="1">PS1010</strain>
    </source>
</reference>
<dbReference type="EMBL" id="CANHGI010000001">
    <property type="protein sequence ID" value="CAI5439686.1"/>
    <property type="molecule type" value="Genomic_DNA"/>
</dbReference>
<evidence type="ECO:0000313" key="2">
    <source>
        <dbReference type="Proteomes" id="UP001152747"/>
    </source>
</evidence>
<gene>
    <name evidence="1" type="ORF">CAMP_LOCUS2323</name>
</gene>
<protein>
    <submittedName>
        <fullName evidence="1">Uncharacterized protein</fullName>
    </submittedName>
</protein>
<dbReference type="AlphaFoldDB" id="A0A9P1MUV4"/>
<name>A0A9P1MUV4_9PELO</name>
<proteinExistence type="predicted"/>